<evidence type="ECO:0000313" key="3">
    <source>
        <dbReference type="EMBL" id="MDY5167256.1"/>
    </source>
</evidence>
<dbReference type="GO" id="GO:0003723">
    <property type="term" value="F:RNA binding"/>
    <property type="evidence" value="ECO:0007669"/>
    <property type="project" value="InterPro"/>
</dbReference>
<proteinExistence type="predicted"/>
<dbReference type="InterPro" id="IPR011608">
    <property type="entry name" value="PRD"/>
</dbReference>
<dbReference type="SUPFAM" id="SSF63520">
    <property type="entry name" value="PTS-regulatory domain, PRD"/>
    <property type="match status" value="2"/>
</dbReference>
<dbReference type="RefSeq" id="WP_022936661.1">
    <property type="nucleotide sequence ID" value="NZ_BAABZA010000001.1"/>
</dbReference>
<evidence type="ECO:0000313" key="5">
    <source>
        <dbReference type="Proteomes" id="UP000247612"/>
    </source>
</evidence>
<dbReference type="PANTHER" id="PTHR30185">
    <property type="entry name" value="CRYPTIC BETA-GLUCOSIDE BGL OPERON ANTITERMINATOR"/>
    <property type="match status" value="1"/>
</dbReference>
<dbReference type="Pfam" id="PF00874">
    <property type="entry name" value="PRD"/>
    <property type="match status" value="2"/>
</dbReference>
<name>A0A318KV07_9FIRM</name>
<dbReference type="Gene3D" id="2.30.24.10">
    <property type="entry name" value="CAT RNA-binding domain"/>
    <property type="match status" value="1"/>
</dbReference>
<dbReference type="EMBL" id="QJKH01000001">
    <property type="protein sequence ID" value="PXX81744.1"/>
    <property type="molecule type" value="Genomic_DNA"/>
</dbReference>
<dbReference type="InterPro" id="IPR036634">
    <property type="entry name" value="PRD_sf"/>
</dbReference>
<dbReference type="EMBL" id="JALDAW010000011">
    <property type="protein sequence ID" value="MDY5167256.1"/>
    <property type="molecule type" value="Genomic_DNA"/>
</dbReference>
<protein>
    <submittedName>
        <fullName evidence="4">BglG family transcriptional antiterminator</fullName>
    </submittedName>
    <submittedName>
        <fullName evidence="3">PRD domain-containing protein</fullName>
    </submittedName>
</protein>
<evidence type="ECO:0000256" key="1">
    <source>
        <dbReference type="ARBA" id="ARBA00022737"/>
    </source>
</evidence>
<dbReference type="PROSITE" id="PS51372">
    <property type="entry name" value="PRD_2"/>
    <property type="match status" value="2"/>
</dbReference>
<dbReference type="AlphaFoldDB" id="A0A318KV07"/>
<dbReference type="Gene3D" id="1.10.1790.10">
    <property type="entry name" value="PRD domain"/>
    <property type="match status" value="2"/>
</dbReference>
<dbReference type="Proteomes" id="UP000247612">
    <property type="component" value="Unassembled WGS sequence"/>
</dbReference>
<dbReference type="InterPro" id="IPR004341">
    <property type="entry name" value="CAT_RNA-bd_dom"/>
</dbReference>
<dbReference type="InterPro" id="IPR050661">
    <property type="entry name" value="BglG_antiterminators"/>
</dbReference>
<keyword evidence="5" id="KW-1185">Reference proteome</keyword>
<sequence length="288" mass="33461">MRVVKVLNNSLILALNDEGQEIILMGKGIGYNKAIGAHLDKKDIEKVFILKDREISKNMMRLVVDTDSIYFEIAKMVIDYALDTYQMGLVDHIYLALTDHLAFAAQRMKNGIQFQNFYTLDMKRFNPNEFDVGEYALKLMKEKAGVELPQDEVGNIAFHFITAQQRNPYSGKMTLINEVVADILDIVKYNFRLIYDEDSIAYSRFVTHLRLFVQRLISDQLLPSEKQEMLYEQIISSLAVEYECVKKIEIYLHGRFKTALTNQEIMYLTIHIHRILEERGEGSENLSR</sequence>
<dbReference type="GO" id="GO:0006355">
    <property type="term" value="P:regulation of DNA-templated transcription"/>
    <property type="evidence" value="ECO:0007669"/>
    <property type="project" value="InterPro"/>
</dbReference>
<comment type="caution">
    <text evidence="4">The sequence shown here is derived from an EMBL/GenBank/DDBJ whole genome shotgun (WGS) entry which is preliminary data.</text>
</comment>
<dbReference type="Proteomes" id="UP001276902">
    <property type="component" value="Unassembled WGS sequence"/>
</dbReference>
<accession>A0A318KV07</accession>
<feature type="domain" description="PRD" evidence="2">
    <location>
        <begin position="65"/>
        <end position="170"/>
    </location>
</feature>
<dbReference type="OrthoDB" id="9813552at2"/>
<dbReference type="InterPro" id="IPR036650">
    <property type="entry name" value="CAT_RNA-bd_dom_sf"/>
</dbReference>
<feature type="domain" description="PRD" evidence="2">
    <location>
        <begin position="171"/>
        <end position="282"/>
    </location>
</feature>
<dbReference type="STRING" id="1034346.GCA_000313565_00360"/>
<organism evidence="4 5">
    <name type="scientific">Dielma fastidiosa</name>
    <dbReference type="NCBI Taxonomy" id="1034346"/>
    <lineage>
        <taxon>Bacteria</taxon>
        <taxon>Bacillati</taxon>
        <taxon>Bacillota</taxon>
        <taxon>Erysipelotrichia</taxon>
        <taxon>Erysipelotrichales</taxon>
        <taxon>Erysipelotrichaceae</taxon>
        <taxon>Dielma</taxon>
    </lineage>
</organism>
<reference evidence="4 5" key="1">
    <citation type="submission" date="2018-05" db="EMBL/GenBank/DDBJ databases">
        <title>Genomic Encyclopedia of Type Strains, Phase IV (KMG-IV): sequencing the most valuable type-strain genomes for metagenomic binning, comparative biology and taxonomic classification.</title>
        <authorList>
            <person name="Goeker M."/>
        </authorList>
    </citation>
    <scope>NUCLEOTIDE SEQUENCE [LARGE SCALE GENOMIC DNA]</scope>
    <source>
        <strain evidence="4 5">JC118</strain>
    </source>
</reference>
<dbReference type="SUPFAM" id="SSF50151">
    <property type="entry name" value="SacY-like RNA-binding domain"/>
    <property type="match status" value="1"/>
</dbReference>
<gene>
    <name evidence="4" type="ORF">DES51_101365</name>
    <name evidence="3" type="ORF">MQE39_03870</name>
</gene>
<reference evidence="3" key="2">
    <citation type="submission" date="2022-03" db="EMBL/GenBank/DDBJ databases">
        <title>First case of bacteraemia caused by Dielma fastidiosa in a patient hospitalised with diverticulitis.</title>
        <authorList>
            <person name="Forman-Ankjaer B."/>
            <person name="Hvid-Jensen F."/>
            <person name="Kobel C.M."/>
            <person name="Greve T."/>
        </authorList>
    </citation>
    <scope>NUCLEOTIDE SEQUENCE</scope>
    <source>
        <strain evidence="3">AUH_DF_2021</strain>
    </source>
</reference>
<evidence type="ECO:0000259" key="2">
    <source>
        <dbReference type="PROSITE" id="PS51372"/>
    </source>
</evidence>
<dbReference type="SMART" id="SM01061">
    <property type="entry name" value="CAT_RBD"/>
    <property type="match status" value="1"/>
</dbReference>
<evidence type="ECO:0000313" key="4">
    <source>
        <dbReference type="EMBL" id="PXX81744.1"/>
    </source>
</evidence>
<dbReference type="PANTHER" id="PTHR30185:SF15">
    <property type="entry name" value="CRYPTIC BETA-GLUCOSIDE BGL OPERON ANTITERMINATOR"/>
    <property type="match status" value="1"/>
</dbReference>
<keyword evidence="1" id="KW-0677">Repeat</keyword>
<dbReference type="Pfam" id="PF03123">
    <property type="entry name" value="CAT_RBD"/>
    <property type="match status" value="1"/>
</dbReference>